<sequence length="68" mass="7103">MSTQGPVSRASELAWYKSSYSAGNGGDCVEVAAADTAVHIRDSKQSGGPTLRVGAVQWTTFVRMAARG</sequence>
<dbReference type="RefSeq" id="WP_033301475.1">
    <property type="nucleotide sequence ID" value="NZ_JBHSJE010000007.1"/>
</dbReference>
<evidence type="ECO:0000313" key="3">
    <source>
        <dbReference type="Proteomes" id="UP001595908"/>
    </source>
</evidence>
<name>A0ABV9VE18_STRAZ</name>
<evidence type="ECO:0000313" key="2">
    <source>
        <dbReference type="EMBL" id="MFC4981442.1"/>
    </source>
</evidence>
<feature type="domain" description="DUF397" evidence="1">
    <location>
        <begin position="13"/>
        <end position="64"/>
    </location>
</feature>
<dbReference type="Proteomes" id="UP001595908">
    <property type="component" value="Unassembled WGS sequence"/>
</dbReference>
<keyword evidence="3" id="KW-1185">Reference proteome</keyword>
<evidence type="ECO:0000259" key="1">
    <source>
        <dbReference type="Pfam" id="PF04149"/>
    </source>
</evidence>
<reference evidence="3" key="1">
    <citation type="journal article" date="2019" name="Int. J. Syst. Evol. Microbiol.">
        <title>The Global Catalogue of Microorganisms (GCM) 10K type strain sequencing project: providing services to taxonomists for standard genome sequencing and annotation.</title>
        <authorList>
            <consortium name="The Broad Institute Genomics Platform"/>
            <consortium name="The Broad Institute Genome Sequencing Center for Infectious Disease"/>
            <person name="Wu L."/>
            <person name="Ma J."/>
        </authorList>
    </citation>
    <scope>NUCLEOTIDE SEQUENCE [LARGE SCALE GENOMIC DNA]</scope>
    <source>
        <strain evidence="3">ICMP 257</strain>
    </source>
</reference>
<organism evidence="2 3">
    <name type="scientific">Streptomyces atroolivaceus</name>
    <dbReference type="NCBI Taxonomy" id="66869"/>
    <lineage>
        <taxon>Bacteria</taxon>
        <taxon>Bacillati</taxon>
        <taxon>Actinomycetota</taxon>
        <taxon>Actinomycetes</taxon>
        <taxon>Kitasatosporales</taxon>
        <taxon>Streptomycetaceae</taxon>
        <taxon>Streptomyces</taxon>
    </lineage>
</organism>
<dbReference type="InterPro" id="IPR007278">
    <property type="entry name" value="DUF397"/>
</dbReference>
<proteinExistence type="predicted"/>
<protein>
    <submittedName>
        <fullName evidence="2">DUF397 domain-containing protein</fullName>
    </submittedName>
</protein>
<gene>
    <name evidence="2" type="ORF">ACFPL4_24300</name>
</gene>
<dbReference type="GeneID" id="31234332"/>
<comment type="caution">
    <text evidence="2">The sequence shown here is derived from an EMBL/GenBank/DDBJ whole genome shotgun (WGS) entry which is preliminary data.</text>
</comment>
<dbReference type="Pfam" id="PF04149">
    <property type="entry name" value="DUF397"/>
    <property type="match status" value="1"/>
</dbReference>
<accession>A0ABV9VE18</accession>
<dbReference type="EMBL" id="JBHSJE010000007">
    <property type="protein sequence ID" value="MFC4981442.1"/>
    <property type="molecule type" value="Genomic_DNA"/>
</dbReference>